<dbReference type="InterPro" id="IPR003034">
    <property type="entry name" value="SAP_dom"/>
</dbReference>
<sequence length="647" mass="71626">MSDNHDWRRDEDDEADQEVDEADYKTQKDAVILAIEVSEAMLETPPPLGSRKADRDSPLQAALKCAYHLMEQRIISNPKDMMGILLFGTAKSKFYKDSHGRVDTAFPNCYLLTDLDVPAAEDVKALKDLAEHCEDAEGVLEPSAQSACMSNVLFCANQIFTTRAANFGSRRLFIVTINDDPHPSDKAAISAAAVRAKDLYDLGVAIDLFPIAKSDSKFDASKFYNDLVYGDSSDSTYTPAIQISQAGEGLTLLNSLISNINSRKTAKRALFSNLGFEIAPGLRISVKGYNVLHRQTPARTCYVWLDGEKPQIAIGETSRSTEDSSRKVEDKEVQKAYKFGGEYIYLKPEEQKAIRNFGSPIIRMIGFKPRKSLPMWARVKKSTFIMPSEEDYVGSSRVFTALWQKLLRDDKMGIAWCLVRANAQPILAAVIPSKAAAQGEAELDQLPSGLWLYPLPFADDVREVRPPQGQSQSSDELKTHMRVVVQQLQLPKATYIPAKYPNPALQWHYRILQAMALEDEVPSRAEDATEPKFKAISKRAGGYLEEWTERLQEEAGLISSSKGLKREVDEGESSERPAKQRRTAAVNKGSASLLTLPDIKAAAAKGGIQKMTVAELKDLAGAKGLSTSGRKQDLVDRVVRWAEKNGA</sequence>
<organism evidence="23 24">
    <name type="scientific">Ophiocordyceps australis</name>
    <dbReference type="NCBI Taxonomy" id="1399860"/>
    <lineage>
        <taxon>Eukaryota</taxon>
        <taxon>Fungi</taxon>
        <taxon>Dikarya</taxon>
        <taxon>Ascomycota</taxon>
        <taxon>Pezizomycotina</taxon>
        <taxon>Sordariomycetes</taxon>
        <taxon>Hypocreomycetidae</taxon>
        <taxon>Hypocreales</taxon>
        <taxon>Ophiocordycipitaceae</taxon>
        <taxon>Ophiocordyceps</taxon>
    </lineage>
</organism>
<accession>A0A2C5YA90</accession>
<keyword evidence="15" id="KW-0234">DNA repair</keyword>
<dbReference type="Pfam" id="PF02037">
    <property type="entry name" value="SAP"/>
    <property type="match status" value="1"/>
</dbReference>
<dbReference type="GO" id="GO:0000781">
    <property type="term" value="C:chromosome, telomeric region"/>
    <property type="evidence" value="ECO:0007669"/>
    <property type="project" value="UniProtKB-SubCell"/>
</dbReference>
<evidence type="ECO:0000259" key="22">
    <source>
        <dbReference type="PROSITE" id="PS50800"/>
    </source>
</evidence>
<evidence type="ECO:0000256" key="1">
    <source>
        <dbReference type="ARBA" id="ARBA00004123"/>
    </source>
</evidence>
<dbReference type="AlphaFoldDB" id="A0A2C5YA90"/>
<dbReference type="SUPFAM" id="SSF68906">
    <property type="entry name" value="SAP domain"/>
    <property type="match status" value="1"/>
</dbReference>
<evidence type="ECO:0000256" key="11">
    <source>
        <dbReference type="ARBA" id="ARBA00022840"/>
    </source>
</evidence>
<dbReference type="InterPro" id="IPR047087">
    <property type="entry name" value="KU70_core_dom"/>
</dbReference>
<dbReference type="InterPro" id="IPR016194">
    <property type="entry name" value="SPOC-like_C_dom_sf"/>
</dbReference>
<keyword evidence="11" id="KW-0067">ATP-binding</keyword>
<dbReference type="SMART" id="SM00559">
    <property type="entry name" value="Ku78"/>
    <property type="match status" value="1"/>
</dbReference>
<evidence type="ECO:0000256" key="10">
    <source>
        <dbReference type="ARBA" id="ARBA00022806"/>
    </source>
</evidence>
<keyword evidence="6" id="KW-0158">Chromosome</keyword>
<comment type="caution">
    <text evidence="23">The sequence shown here is derived from an EMBL/GenBank/DDBJ whole genome shotgun (WGS) entry which is preliminary data.</text>
</comment>
<comment type="subcellular location">
    <subcellularLocation>
        <location evidence="2">Chromosome</location>
        <location evidence="2">Telomere</location>
    </subcellularLocation>
    <subcellularLocation>
        <location evidence="1">Nucleus</location>
    </subcellularLocation>
</comment>
<dbReference type="CDD" id="cd00788">
    <property type="entry name" value="KU70"/>
    <property type="match status" value="1"/>
</dbReference>
<keyword evidence="24" id="KW-1185">Reference proteome</keyword>
<dbReference type="NCBIfam" id="TIGR00578">
    <property type="entry name" value="ku70"/>
    <property type="match status" value="1"/>
</dbReference>
<dbReference type="Gene3D" id="2.40.290.10">
    <property type="match status" value="1"/>
</dbReference>
<dbReference type="Gene3D" id="3.40.50.410">
    <property type="entry name" value="von Willebrand factor, type A domain"/>
    <property type="match status" value="1"/>
</dbReference>
<protein>
    <recommendedName>
        <fullName evidence="5">ATP-dependent DNA helicase II subunit 1</fullName>
        <ecNumber evidence="4">3.6.4.12</ecNumber>
    </recommendedName>
    <alternativeName>
        <fullName evidence="18">ATP-dependent DNA helicase II subunit Ku70</fullName>
    </alternativeName>
</protein>
<keyword evidence="16" id="KW-0539">Nucleus</keyword>
<dbReference type="FunFam" id="3.40.50.410:FF:000071">
    <property type="entry name" value="ATP-dependent DNA helicase II subunit 1"/>
    <property type="match status" value="1"/>
</dbReference>
<keyword evidence="8" id="KW-0227">DNA damage</keyword>
<dbReference type="InterPro" id="IPR005160">
    <property type="entry name" value="Ku_C"/>
</dbReference>
<feature type="active site" description="Schiff-base intermediate with DNA; for 5'-deoxyribose-5-phosphate lyase activity" evidence="20">
    <location>
        <position position="25"/>
    </location>
</feature>
<dbReference type="OrthoDB" id="3249161at2759"/>
<reference evidence="23 24" key="1">
    <citation type="submission" date="2017-06" db="EMBL/GenBank/DDBJ databases">
        <title>Ant-infecting Ophiocordyceps genomes reveal a high diversity of potential behavioral manipulation genes and a possible major role for enterotoxins.</title>
        <authorList>
            <person name="De Bekker C."/>
            <person name="Evans H.C."/>
            <person name="Brachmann A."/>
            <person name="Hughes D.P."/>
        </authorList>
    </citation>
    <scope>NUCLEOTIDE SEQUENCE [LARGE SCALE GENOMIC DNA]</scope>
    <source>
        <strain evidence="23 24">Map64</strain>
    </source>
</reference>
<dbReference type="Proteomes" id="UP000226192">
    <property type="component" value="Unassembled WGS sequence"/>
</dbReference>
<evidence type="ECO:0000313" key="23">
    <source>
        <dbReference type="EMBL" id="PHH64626.1"/>
    </source>
</evidence>
<dbReference type="GO" id="GO:0003678">
    <property type="term" value="F:DNA helicase activity"/>
    <property type="evidence" value="ECO:0007669"/>
    <property type="project" value="UniProtKB-EC"/>
</dbReference>
<evidence type="ECO:0000256" key="6">
    <source>
        <dbReference type="ARBA" id="ARBA00022454"/>
    </source>
</evidence>
<dbReference type="SMART" id="SM00513">
    <property type="entry name" value="SAP"/>
    <property type="match status" value="1"/>
</dbReference>
<evidence type="ECO:0000256" key="19">
    <source>
        <dbReference type="ARBA" id="ARBA00047995"/>
    </source>
</evidence>
<feature type="compositionally biased region" description="Basic and acidic residues" evidence="21">
    <location>
        <begin position="1"/>
        <end position="10"/>
    </location>
</feature>
<evidence type="ECO:0000256" key="15">
    <source>
        <dbReference type="ARBA" id="ARBA00023204"/>
    </source>
</evidence>
<comment type="function">
    <text evidence="17">Single-stranded DNA-dependent ATP-dependent helicase. Involved in non-homologous end joining (NHEJ) DNA double strand break repair. DNA-binding is sequence-independent but has a high affinity to nicks in double-stranded DNA and to the ends of duplex DNA. Binds to naturally occurring chromosomal ends, and therefore provides chromosomal end protection. Required also for telomere recombination to repair telomeric ends in the absence of telomerase. KU70, of the KU70/KU80 heterodimer, binds to the stem loop of TLC1, the RNA component of telomerase. Involved in telomere maintenance. Interacts with telomeric repeats and subtelomeric sequences thereby controlling telomere length and protecting against subtelomeric rearrangement. Maintains telomeric chromatin, which is involved in silencing the expression of genes located at the telomere. Required for mating-type switching.</text>
</comment>
<dbReference type="GO" id="GO:0042162">
    <property type="term" value="F:telomeric DNA binding"/>
    <property type="evidence" value="ECO:0007669"/>
    <property type="project" value="InterPro"/>
</dbReference>
<dbReference type="GO" id="GO:0003684">
    <property type="term" value="F:damaged DNA binding"/>
    <property type="evidence" value="ECO:0007669"/>
    <property type="project" value="InterPro"/>
</dbReference>
<evidence type="ECO:0000256" key="9">
    <source>
        <dbReference type="ARBA" id="ARBA00022801"/>
    </source>
</evidence>
<comment type="catalytic activity">
    <reaction evidence="19">
        <text>ATP + H2O = ADP + phosphate + H(+)</text>
        <dbReference type="Rhea" id="RHEA:13065"/>
        <dbReference type="ChEBI" id="CHEBI:15377"/>
        <dbReference type="ChEBI" id="CHEBI:15378"/>
        <dbReference type="ChEBI" id="CHEBI:30616"/>
        <dbReference type="ChEBI" id="CHEBI:43474"/>
        <dbReference type="ChEBI" id="CHEBI:456216"/>
        <dbReference type="EC" id="3.6.4.12"/>
    </reaction>
</comment>
<keyword evidence="9" id="KW-0378">Hydrolase</keyword>
<evidence type="ECO:0000313" key="24">
    <source>
        <dbReference type="Proteomes" id="UP000226192"/>
    </source>
</evidence>
<dbReference type="PANTHER" id="PTHR12604:SF2">
    <property type="entry name" value="X-RAY REPAIR CROSS-COMPLEMENTING PROTEIN 6"/>
    <property type="match status" value="1"/>
</dbReference>
<dbReference type="InterPro" id="IPR027388">
    <property type="entry name" value="Ku70_bridge/pillars_dom_sf"/>
</dbReference>
<feature type="region of interest" description="Disordered" evidence="21">
    <location>
        <begin position="561"/>
        <end position="586"/>
    </location>
</feature>
<keyword evidence="10" id="KW-0347">Helicase</keyword>
<dbReference type="InterPro" id="IPR006164">
    <property type="entry name" value="DNA_bd_Ku70/Ku80"/>
</dbReference>
<evidence type="ECO:0000256" key="12">
    <source>
        <dbReference type="ARBA" id="ARBA00022895"/>
    </source>
</evidence>
<dbReference type="PROSITE" id="PS50800">
    <property type="entry name" value="SAP"/>
    <property type="match status" value="1"/>
</dbReference>
<gene>
    <name evidence="23" type="ORF">CDD81_4237</name>
</gene>
<evidence type="ECO:0000256" key="17">
    <source>
        <dbReference type="ARBA" id="ARBA00024890"/>
    </source>
</evidence>
<dbReference type="CDD" id="cd01458">
    <property type="entry name" value="vWA_ku"/>
    <property type="match status" value="1"/>
</dbReference>
<evidence type="ECO:0000256" key="3">
    <source>
        <dbReference type="ARBA" id="ARBA00005240"/>
    </source>
</evidence>
<dbReference type="GO" id="GO:0006303">
    <property type="term" value="P:double-strand break repair via nonhomologous end joining"/>
    <property type="evidence" value="ECO:0007669"/>
    <property type="project" value="InterPro"/>
</dbReference>
<dbReference type="GO" id="GO:0043564">
    <property type="term" value="C:Ku70:Ku80 complex"/>
    <property type="evidence" value="ECO:0007669"/>
    <property type="project" value="InterPro"/>
</dbReference>
<comment type="similarity">
    <text evidence="3">Belongs to the ku70 family.</text>
</comment>
<dbReference type="Gene3D" id="1.10.1600.10">
    <property type="match status" value="1"/>
</dbReference>
<dbReference type="GO" id="GO:0003690">
    <property type="term" value="F:double-stranded DNA binding"/>
    <property type="evidence" value="ECO:0007669"/>
    <property type="project" value="TreeGrafter"/>
</dbReference>
<feature type="region of interest" description="Disordered" evidence="21">
    <location>
        <begin position="1"/>
        <end position="25"/>
    </location>
</feature>
<dbReference type="GO" id="GO:0005524">
    <property type="term" value="F:ATP binding"/>
    <property type="evidence" value="ECO:0007669"/>
    <property type="project" value="UniProtKB-KW"/>
</dbReference>
<keyword evidence="14" id="KW-0233">DNA recombination</keyword>
<dbReference type="STRING" id="1399860.A0A2C5YA90"/>
<evidence type="ECO:0000256" key="4">
    <source>
        <dbReference type="ARBA" id="ARBA00012551"/>
    </source>
</evidence>
<dbReference type="PIRSF" id="PIRSF003033">
    <property type="entry name" value="Ku70"/>
    <property type="match status" value="1"/>
</dbReference>
<evidence type="ECO:0000256" key="2">
    <source>
        <dbReference type="ARBA" id="ARBA00004574"/>
    </source>
</evidence>
<dbReference type="PANTHER" id="PTHR12604">
    <property type="entry name" value="KU AUTOANTIGEN DNA HELICASE"/>
    <property type="match status" value="1"/>
</dbReference>
<name>A0A2C5YA90_9HYPO</name>
<evidence type="ECO:0000256" key="14">
    <source>
        <dbReference type="ARBA" id="ARBA00023172"/>
    </source>
</evidence>
<dbReference type="GO" id="GO:0016787">
    <property type="term" value="F:hydrolase activity"/>
    <property type="evidence" value="ECO:0007669"/>
    <property type="project" value="UniProtKB-KW"/>
</dbReference>
<evidence type="ECO:0000256" key="21">
    <source>
        <dbReference type="SAM" id="MobiDB-lite"/>
    </source>
</evidence>
<dbReference type="Gene3D" id="4.10.970.10">
    <property type="entry name" value="Ku70, bridge and pillars"/>
    <property type="match status" value="1"/>
</dbReference>
<dbReference type="Pfam" id="PF03731">
    <property type="entry name" value="Ku_N"/>
    <property type="match status" value="1"/>
</dbReference>
<dbReference type="GO" id="GO:0006310">
    <property type="term" value="P:DNA recombination"/>
    <property type="evidence" value="ECO:0007669"/>
    <property type="project" value="UniProtKB-KW"/>
</dbReference>
<keyword evidence="13" id="KW-0238">DNA-binding</keyword>
<dbReference type="Pfam" id="PF02735">
    <property type="entry name" value="Ku"/>
    <property type="match status" value="1"/>
</dbReference>
<dbReference type="InterPro" id="IPR036465">
    <property type="entry name" value="vWFA_dom_sf"/>
</dbReference>
<feature type="domain" description="SAP" evidence="22">
    <location>
        <begin position="608"/>
        <end position="642"/>
    </location>
</feature>
<dbReference type="EMBL" id="NJET01000028">
    <property type="protein sequence ID" value="PHH64626.1"/>
    <property type="molecule type" value="Genomic_DNA"/>
</dbReference>
<feature type="compositionally biased region" description="Basic and acidic residues" evidence="21">
    <location>
        <begin position="564"/>
        <end position="578"/>
    </location>
</feature>
<evidence type="ECO:0000256" key="16">
    <source>
        <dbReference type="ARBA" id="ARBA00023242"/>
    </source>
</evidence>
<evidence type="ECO:0000256" key="7">
    <source>
        <dbReference type="ARBA" id="ARBA00022741"/>
    </source>
</evidence>
<proteinExistence type="inferred from homology"/>
<dbReference type="InterPro" id="IPR005161">
    <property type="entry name" value="Ku_N"/>
</dbReference>
<keyword evidence="7" id="KW-0547">Nucleotide-binding</keyword>
<dbReference type="SUPFAM" id="SSF53300">
    <property type="entry name" value="vWA-like"/>
    <property type="match status" value="1"/>
</dbReference>
<evidence type="ECO:0000256" key="18">
    <source>
        <dbReference type="ARBA" id="ARBA00031811"/>
    </source>
</evidence>
<evidence type="ECO:0000256" key="13">
    <source>
        <dbReference type="ARBA" id="ARBA00023125"/>
    </source>
</evidence>
<dbReference type="Gene3D" id="1.10.720.30">
    <property type="entry name" value="SAP domain"/>
    <property type="match status" value="1"/>
</dbReference>
<dbReference type="EC" id="3.6.4.12" evidence="4"/>
<dbReference type="InterPro" id="IPR036361">
    <property type="entry name" value="SAP_dom_sf"/>
</dbReference>
<evidence type="ECO:0000256" key="8">
    <source>
        <dbReference type="ARBA" id="ARBA00022763"/>
    </source>
</evidence>
<dbReference type="GO" id="GO:0000723">
    <property type="term" value="P:telomere maintenance"/>
    <property type="evidence" value="ECO:0007669"/>
    <property type="project" value="InterPro"/>
</dbReference>
<dbReference type="Pfam" id="PF03730">
    <property type="entry name" value="Ku_C"/>
    <property type="match status" value="1"/>
</dbReference>
<dbReference type="SUPFAM" id="SSF100939">
    <property type="entry name" value="SPOC domain-like"/>
    <property type="match status" value="1"/>
</dbReference>
<evidence type="ECO:0000256" key="20">
    <source>
        <dbReference type="PIRSR" id="PIRSR003033-1"/>
    </source>
</evidence>
<feature type="compositionally biased region" description="Acidic residues" evidence="21">
    <location>
        <begin position="11"/>
        <end position="21"/>
    </location>
</feature>
<dbReference type="InterPro" id="IPR006165">
    <property type="entry name" value="Ku70"/>
</dbReference>
<evidence type="ECO:0000256" key="5">
    <source>
        <dbReference type="ARBA" id="ARBA00021796"/>
    </source>
</evidence>
<keyword evidence="12" id="KW-0779">Telomere</keyword>